<reference evidence="1 2" key="1">
    <citation type="journal article" date="2016" name="J. Zhejiang Univ. Sci. B">
        <title>Antibiotic resistance mechanisms of Myroides sp.</title>
        <authorList>
            <person name="Hu S."/>
            <person name="Yuan S."/>
            <person name="Qu H."/>
            <person name="Jiang T."/>
            <person name="Zhou Y."/>
            <person name="Wang M."/>
            <person name="Ming D."/>
        </authorList>
    </citation>
    <scope>NUCLEOTIDE SEQUENCE [LARGE SCALE GENOMIC DNA]</scope>
    <source>
        <strain evidence="1 2">PR63039</strain>
    </source>
</reference>
<evidence type="ECO:0000313" key="2">
    <source>
        <dbReference type="Proteomes" id="UP000069030"/>
    </source>
</evidence>
<dbReference type="AlphaFoldDB" id="A0A0S7EAG7"/>
<name>A0A0S7EAG7_9FLAO</name>
<organism evidence="1 2">
    <name type="scientific">Myroides odoratimimus</name>
    <dbReference type="NCBI Taxonomy" id="76832"/>
    <lineage>
        <taxon>Bacteria</taxon>
        <taxon>Pseudomonadati</taxon>
        <taxon>Bacteroidota</taxon>
        <taxon>Flavobacteriia</taxon>
        <taxon>Flavobacteriales</taxon>
        <taxon>Flavobacteriaceae</taxon>
        <taxon>Myroides</taxon>
    </lineage>
</organism>
<dbReference type="GeneID" id="66975168"/>
<accession>A0A0S7EAG7</accession>
<proteinExistence type="predicted"/>
<evidence type="ECO:0000313" key="1">
    <source>
        <dbReference type="EMBL" id="ALU26487.1"/>
    </source>
</evidence>
<sequence>MRVAYITLSISILFISCGTKDKLTSDKDKYKKEYEQALVSYNKNNEPQIYNNSNAPVLEAEKPLTLK</sequence>
<protein>
    <submittedName>
        <fullName evidence="1">Uncharacterized protein</fullName>
    </submittedName>
</protein>
<dbReference type="EMBL" id="CP013690">
    <property type="protein sequence ID" value="ALU26487.1"/>
    <property type="molecule type" value="Genomic_DNA"/>
</dbReference>
<dbReference type="RefSeq" id="WP_006256977.1">
    <property type="nucleotide sequence ID" value="NZ_BCMQ01000006.1"/>
</dbReference>
<dbReference type="KEGG" id="mod:AS202_10140"/>
<dbReference type="PROSITE" id="PS51257">
    <property type="entry name" value="PROKAR_LIPOPROTEIN"/>
    <property type="match status" value="1"/>
</dbReference>
<dbReference type="Proteomes" id="UP000069030">
    <property type="component" value="Chromosome"/>
</dbReference>
<gene>
    <name evidence="1" type="ORF">AS202_10140</name>
</gene>